<name>A0A6A6VPV1_9PEZI</name>
<accession>A0A6A6VPV1</accession>
<keyword evidence="2" id="KW-1185">Reference proteome</keyword>
<dbReference type="AlphaFoldDB" id="A0A6A6VPV1"/>
<reference evidence="1" key="1">
    <citation type="journal article" date="2020" name="Stud. Mycol.">
        <title>101 Dothideomycetes genomes: a test case for predicting lifestyles and emergence of pathogens.</title>
        <authorList>
            <person name="Haridas S."/>
            <person name="Albert R."/>
            <person name="Binder M."/>
            <person name="Bloem J."/>
            <person name="Labutti K."/>
            <person name="Salamov A."/>
            <person name="Andreopoulos B."/>
            <person name="Baker S."/>
            <person name="Barry K."/>
            <person name="Bills G."/>
            <person name="Bluhm B."/>
            <person name="Cannon C."/>
            <person name="Castanera R."/>
            <person name="Culley D."/>
            <person name="Daum C."/>
            <person name="Ezra D."/>
            <person name="Gonzalez J."/>
            <person name="Henrissat B."/>
            <person name="Kuo A."/>
            <person name="Liang C."/>
            <person name="Lipzen A."/>
            <person name="Lutzoni F."/>
            <person name="Magnuson J."/>
            <person name="Mondo S."/>
            <person name="Nolan M."/>
            <person name="Ohm R."/>
            <person name="Pangilinan J."/>
            <person name="Park H.-J."/>
            <person name="Ramirez L."/>
            <person name="Alfaro M."/>
            <person name="Sun H."/>
            <person name="Tritt A."/>
            <person name="Yoshinaga Y."/>
            <person name="Zwiers L.-H."/>
            <person name="Turgeon B."/>
            <person name="Goodwin S."/>
            <person name="Spatafora J."/>
            <person name="Crous P."/>
            <person name="Grigoriev I."/>
        </authorList>
    </citation>
    <scope>NUCLEOTIDE SEQUENCE</scope>
    <source>
        <strain evidence="1">CBS 121739</strain>
    </source>
</reference>
<dbReference type="Proteomes" id="UP000799437">
    <property type="component" value="Unassembled WGS sequence"/>
</dbReference>
<organism evidence="1 2">
    <name type="scientific">Pseudovirgaria hyperparasitica</name>
    <dbReference type="NCBI Taxonomy" id="470096"/>
    <lineage>
        <taxon>Eukaryota</taxon>
        <taxon>Fungi</taxon>
        <taxon>Dikarya</taxon>
        <taxon>Ascomycota</taxon>
        <taxon>Pezizomycotina</taxon>
        <taxon>Dothideomycetes</taxon>
        <taxon>Dothideomycetes incertae sedis</taxon>
        <taxon>Acrospermales</taxon>
        <taxon>Acrospermaceae</taxon>
        <taxon>Pseudovirgaria</taxon>
    </lineage>
</organism>
<gene>
    <name evidence="1" type="ORF">EJ05DRAFT_542484</name>
</gene>
<dbReference type="RefSeq" id="XP_033595119.1">
    <property type="nucleotide sequence ID" value="XM_033749722.1"/>
</dbReference>
<dbReference type="OrthoDB" id="5244761at2759"/>
<evidence type="ECO:0000313" key="1">
    <source>
        <dbReference type="EMBL" id="KAF2752668.1"/>
    </source>
</evidence>
<dbReference type="EMBL" id="ML996600">
    <property type="protein sequence ID" value="KAF2752668.1"/>
    <property type="molecule type" value="Genomic_DNA"/>
</dbReference>
<dbReference type="GeneID" id="54490776"/>
<protein>
    <submittedName>
        <fullName evidence="1">Uncharacterized protein</fullName>
    </submittedName>
</protein>
<sequence>MENRIANEAEVSLSKRTSCMSKPIQSPRLELVPILGDYPLKIEEERGILRIYGRGEGLTHEDKAQQVDNQRDITIVLYSAQIQLRKILNQVPMYLFPLWNHPPHNFPAGVYEPPFGREASTGIPSFLNWLYNWLNVSKAMGVDWDDYNDPSPDLNITRLRAKYYGAETIITRPYLHYEYHCPEADRDVPSMELHQISKRELDGFKVMLACGP</sequence>
<proteinExistence type="predicted"/>
<evidence type="ECO:0000313" key="2">
    <source>
        <dbReference type="Proteomes" id="UP000799437"/>
    </source>
</evidence>